<dbReference type="InterPro" id="IPR000182">
    <property type="entry name" value="GNAT_dom"/>
</dbReference>
<gene>
    <name evidence="5" type="ORF">CKO28_22280</name>
</gene>
<dbReference type="Proteomes" id="UP001296873">
    <property type="component" value="Unassembled WGS sequence"/>
</dbReference>
<organism evidence="5 6">
    <name type="scientific">Rhodovibrio sodomensis</name>
    <dbReference type="NCBI Taxonomy" id="1088"/>
    <lineage>
        <taxon>Bacteria</taxon>
        <taxon>Pseudomonadati</taxon>
        <taxon>Pseudomonadota</taxon>
        <taxon>Alphaproteobacteria</taxon>
        <taxon>Rhodospirillales</taxon>
        <taxon>Rhodovibrionaceae</taxon>
        <taxon>Rhodovibrio</taxon>
    </lineage>
</organism>
<comment type="similarity">
    <text evidence="3">Belongs to the acetyltransferase family. RimJ subfamily.</text>
</comment>
<dbReference type="PANTHER" id="PTHR43792:SF8">
    <property type="entry name" value="[RIBOSOMAL PROTEIN US5]-ALANINE N-ACETYLTRANSFERASE"/>
    <property type="match status" value="1"/>
</dbReference>
<keyword evidence="2" id="KW-0012">Acyltransferase</keyword>
<evidence type="ECO:0000313" key="5">
    <source>
        <dbReference type="EMBL" id="MBK1670749.1"/>
    </source>
</evidence>
<keyword evidence="6" id="KW-1185">Reference proteome</keyword>
<dbReference type="InterPro" id="IPR016181">
    <property type="entry name" value="Acyl_CoA_acyltransferase"/>
</dbReference>
<sequence>MLSLLRPGTPEEPLLRHGRVYLRPARHGDWRAWAALRRDSRDFLEPWEPTWPYDALSRAAFRRRLQQYRTEMRNDTGYAFLIFRKQDDQLLGGVSMSNIRRGVAQSASLGYWIGQPFARHGYMSEALQAVLTFSFDTLGLHRVEAACLPGNAASRGLLAKAGFTEEGYAREYLRINGVWQDHVLFAILRHDPRATDRKA</sequence>
<evidence type="ECO:0000256" key="3">
    <source>
        <dbReference type="ARBA" id="ARBA00038502"/>
    </source>
</evidence>
<dbReference type="RefSeq" id="WP_200343196.1">
    <property type="nucleotide sequence ID" value="NZ_NRRL01000114.1"/>
</dbReference>
<reference evidence="5 6" key="1">
    <citation type="journal article" date="2020" name="Microorganisms">
        <title>Osmotic Adaptation and Compatible Solute Biosynthesis of Phototrophic Bacteria as Revealed from Genome Analyses.</title>
        <authorList>
            <person name="Imhoff J.F."/>
            <person name="Rahn T."/>
            <person name="Kunzel S."/>
            <person name="Keller A."/>
            <person name="Neulinger S.C."/>
        </authorList>
    </citation>
    <scope>NUCLEOTIDE SEQUENCE [LARGE SCALE GENOMIC DNA]</scope>
    <source>
        <strain evidence="5 6">DSM 9895</strain>
    </source>
</reference>
<name>A0ABS1DJU8_9PROT</name>
<dbReference type="Pfam" id="PF13302">
    <property type="entry name" value="Acetyltransf_3"/>
    <property type="match status" value="1"/>
</dbReference>
<dbReference type="SUPFAM" id="SSF55729">
    <property type="entry name" value="Acyl-CoA N-acyltransferases (Nat)"/>
    <property type="match status" value="1"/>
</dbReference>
<dbReference type="PANTHER" id="PTHR43792">
    <property type="entry name" value="GNAT FAMILY, PUTATIVE (AFU_ORTHOLOGUE AFUA_3G00765)-RELATED-RELATED"/>
    <property type="match status" value="1"/>
</dbReference>
<evidence type="ECO:0000256" key="1">
    <source>
        <dbReference type="ARBA" id="ARBA00022679"/>
    </source>
</evidence>
<accession>A0ABS1DJU8</accession>
<evidence type="ECO:0000313" key="6">
    <source>
        <dbReference type="Proteomes" id="UP001296873"/>
    </source>
</evidence>
<comment type="caution">
    <text evidence="5">The sequence shown here is derived from an EMBL/GenBank/DDBJ whole genome shotgun (WGS) entry which is preliminary data.</text>
</comment>
<keyword evidence="5" id="KW-0687">Ribonucleoprotein</keyword>
<evidence type="ECO:0000256" key="2">
    <source>
        <dbReference type="ARBA" id="ARBA00023315"/>
    </source>
</evidence>
<dbReference type="Gene3D" id="3.40.630.30">
    <property type="match status" value="1"/>
</dbReference>
<evidence type="ECO:0000259" key="4">
    <source>
        <dbReference type="PROSITE" id="PS51186"/>
    </source>
</evidence>
<proteinExistence type="inferred from homology"/>
<dbReference type="InterPro" id="IPR051531">
    <property type="entry name" value="N-acetyltransferase"/>
</dbReference>
<keyword evidence="1" id="KW-0808">Transferase</keyword>
<keyword evidence="5" id="KW-0689">Ribosomal protein</keyword>
<dbReference type="PROSITE" id="PS51186">
    <property type="entry name" value="GNAT"/>
    <property type="match status" value="1"/>
</dbReference>
<feature type="domain" description="N-acetyltransferase" evidence="4">
    <location>
        <begin position="20"/>
        <end position="190"/>
    </location>
</feature>
<protein>
    <submittedName>
        <fullName evidence="5">30S ribosomal protein S5 alanine N-acetyltransferase</fullName>
    </submittedName>
</protein>
<dbReference type="EMBL" id="NRRL01000114">
    <property type="protein sequence ID" value="MBK1670749.1"/>
    <property type="molecule type" value="Genomic_DNA"/>
</dbReference>
<dbReference type="GO" id="GO:0005840">
    <property type="term" value="C:ribosome"/>
    <property type="evidence" value="ECO:0007669"/>
    <property type="project" value="UniProtKB-KW"/>
</dbReference>